<evidence type="ECO:0008006" key="4">
    <source>
        <dbReference type="Google" id="ProtNLM"/>
    </source>
</evidence>
<keyword evidence="3" id="KW-1185">Reference proteome</keyword>
<organism evidence="2 3">
    <name type="scientific">Solitalea koreensis</name>
    <dbReference type="NCBI Taxonomy" id="543615"/>
    <lineage>
        <taxon>Bacteria</taxon>
        <taxon>Pseudomonadati</taxon>
        <taxon>Bacteroidota</taxon>
        <taxon>Sphingobacteriia</taxon>
        <taxon>Sphingobacteriales</taxon>
        <taxon>Sphingobacteriaceae</taxon>
        <taxon>Solitalea</taxon>
    </lineage>
</organism>
<gene>
    <name evidence="2" type="ORF">SAMN06265350_103326</name>
</gene>
<dbReference type="RefSeq" id="WP_142602766.1">
    <property type="nucleotide sequence ID" value="NZ_FXSZ01000003.1"/>
</dbReference>
<evidence type="ECO:0000313" key="2">
    <source>
        <dbReference type="EMBL" id="SMO56134.1"/>
    </source>
</evidence>
<dbReference type="AlphaFoldDB" id="A0A521C9S6"/>
<dbReference type="OrthoDB" id="9786191at2"/>
<feature type="signal peptide" evidence="1">
    <location>
        <begin position="1"/>
        <end position="22"/>
    </location>
</feature>
<keyword evidence="1" id="KW-0732">Signal</keyword>
<protein>
    <recommendedName>
        <fullName evidence="4">Cytochrome c domain-containing protein</fullName>
    </recommendedName>
</protein>
<reference evidence="2 3" key="1">
    <citation type="submission" date="2017-05" db="EMBL/GenBank/DDBJ databases">
        <authorList>
            <person name="Varghese N."/>
            <person name="Submissions S."/>
        </authorList>
    </citation>
    <scope>NUCLEOTIDE SEQUENCE [LARGE SCALE GENOMIC DNA]</scope>
    <source>
        <strain evidence="2 3">DSM 21342</strain>
    </source>
</reference>
<sequence length="123" mass="13919">MKKLVFLLIGAEILYMGCSYMAAEQPPDNQTNCTPRFPNQQVTYNNYVKRIVANNCTITCHRGGDSQGTGNFTTYAGIRQYTPDIFYFRVVQDRADMPQGNAPLPKSVRDSLDIWIKNCSPEN</sequence>
<dbReference type="Proteomes" id="UP000315971">
    <property type="component" value="Unassembled WGS sequence"/>
</dbReference>
<feature type="chain" id="PRO_5022046448" description="Cytochrome c domain-containing protein" evidence="1">
    <location>
        <begin position="23"/>
        <end position="123"/>
    </location>
</feature>
<proteinExistence type="predicted"/>
<dbReference type="EMBL" id="FXSZ01000003">
    <property type="protein sequence ID" value="SMO56134.1"/>
    <property type="molecule type" value="Genomic_DNA"/>
</dbReference>
<name>A0A521C9S6_9SPHI</name>
<accession>A0A521C9S6</accession>
<evidence type="ECO:0000256" key="1">
    <source>
        <dbReference type="SAM" id="SignalP"/>
    </source>
</evidence>
<evidence type="ECO:0000313" key="3">
    <source>
        <dbReference type="Proteomes" id="UP000315971"/>
    </source>
</evidence>